<protein>
    <recommendedName>
        <fullName evidence="3">Methyltransferase domain-containing protein</fullName>
    </recommendedName>
</protein>
<reference evidence="1 2" key="1">
    <citation type="submission" date="2019-07" db="EMBL/GenBank/DDBJ databases">
        <authorList>
            <person name="Huq M.A."/>
        </authorList>
    </citation>
    <scope>NUCLEOTIDE SEQUENCE [LARGE SCALE GENOMIC DNA]</scope>
    <source>
        <strain evidence="1 2">MAH-19</strain>
    </source>
</reference>
<evidence type="ECO:0000313" key="1">
    <source>
        <dbReference type="EMBL" id="TSJ43087.1"/>
    </source>
</evidence>
<dbReference type="AlphaFoldDB" id="A0A556MT80"/>
<dbReference type="Gene3D" id="3.40.50.150">
    <property type="entry name" value="Vaccinia Virus protein VP39"/>
    <property type="match status" value="1"/>
</dbReference>
<gene>
    <name evidence="1" type="ORF">FO440_02555</name>
</gene>
<dbReference type="InterPro" id="IPR029063">
    <property type="entry name" value="SAM-dependent_MTases_sf"/>
</dbReference>
<name>A0A556MT80_9SPHI</name>
<dbReference type="EMBL" id="VLPK01000001">
    <property type="protein sequence ID" value="TSJ43087.1"/>
    <property type="molecule type" value="Genomic_DNA"/>
</dbReference>
<proteinExistence type="predicted"/>
<dbReference type="OrthoDB" id="64188at2"/>
<dbReference type="RefSeq" id="WP_144246652.1">
    <property type="nucleotide sequence ID" value="NZ_VLPK01000001.1"/>
</dbReference>
<organism evidence="1 2">
    <name type="scientific">Mucilaginibacter corticis</name>
    <dbReference type="NCBI Taxonomy" id="2597670"/>
    <lineage>
        <taxon>Bacteria</taxon>
        <taxon>Pseudomonadati</taxon>
        <taxon>Bacteroidota</taxon>
        <taxon>Sphingobacteriia</taxon>
        <taxon>Sphingobacteriales</taxon>
        <taxon>Sphingobacteriaceae</taxon>
        <taxon>Mucilaginibacter</taxon>
    </lineage>
</organism>
<evidence type="ECO:0008006" key="3">
    <source>
        <dbReference type="Google" id="ProtNLM"/>
    </source>
</evidence>
<dbReference type="SUPFAM" id="SSF53335">
    <property type="entry name" value="S-adenosyl-L-methionine-dependent methyltransferases"/>
    <property type="match status" value="1"/>
</dbReference>
<keyword evidence="2" id="KW-1185">Reference proteome</keyword>
<accession>A0A556MT80</accession>
<sequence length="200" mass="23312">MIKHILLRLIGSLEIRFNFHVLKKRKLTIGSSKIKLGKEWILSEYDALDASKASDWQRLFGDQRLTNILAEHVWEHIPDEETRLSNQNCYDWLQKGGRLRIAVPDGNNPDKEYIEWVRVGGTGVGADDHKILYTYDVMKSRLEKAGFRVELLEYWDENGKFNYTDWTLDGGMIHRSRRFDPRNQDGKLGYTSLIVDAVKD</sequence>
<dbReference type="Proteomes" id="UP000318733">
    <property type="component" value="Unassembled WGS sequence"/>
</dbReference>
<comment type="caution">
    <text evidence="1">The sequence shown here is derived from an EMBL/GenBank/DDBJ whole genome shotgun (WGS) entry which is preliminary data.</text>
</comment>
<evidence type="ECO:0000313" key="2">
    <source>
        <dbReference type="Proteomes" id="UP000318733"/>
    </source>
</evidence>